<keyword evidence="1" id="KW-0175">Coiled coil</keyword>
<gene>
    <name evidence="2" type="ORF">D8780_13045</name>
</gene>
<reference evidence="2 3" key="1">
    <citation type="submission" date="2018-10" db="EMBL/GenBank/DDBJ databases">
        <title>Notoacmeibacter sp. M2BS9Y-3-1, whole genome shotgun sequence.</title>
        <authorList>
            <person name="Tuo L."/>
        </authorList>
    </citation>
    <scope>NUCLEOTIDE SEQUENCE [LARGE SCALE GENOMIC DNA]</scope>
    <source>
        <strain evidence="2 3">M2BS9Y-3-1</strain>
    </source>
</reference>
<dbReference type="EMBL" id="RCWN01000001">
    <property type="protein sequence ID" value="RLQ89022.1"/>
    <property type="molecule type" value="Genomic_DNA"/>
</dbReference>
<comment type="caution">
    <text evidence="2">The sequence shown here is derived from an EMBL/GenBank/DDBJ whole genome shotgun (WGS) entry which is preliminary data.</text>
</comment>
<feature type="coiled-coil region" evidence="1">
    <location>
        <begin position="115"/>
        <end position="142"/>
    </location>
</feature>
<protein>
    <recommendedName>
        <fullName evidence="4">TerB family tellurite resistance protein</fullName>
    </recommendedName>
</protein>
<dbReference type="Proteomes" id="UP000281094">
    <property type="component" value="Unassembled WGS sequence"/>
</dbReference>
<organism evidence="2 3">
    <name type="scientific">Notoacmeibacter ruber</name>
    <dbReference type="NCBI Taxonomy" id="2670375"/>
    <lineage>
        <taxon>Bacteria</taxon>
        <taxon>Pseudomonadati</taxon>
        <taxon>Pseudomonadota</taxon>
        <taxon>Alphaproteobacteria</taxon>
        <taxon>Hyphomicrobiales</taxon>
        <taxon>Notoacmeibacteraceae</taxon>
        <taxon>Notoacmeibacter</taxon>
    </lineage>
</organism>
<accession>A0A3L7JKJ5</accession>
<dbReference type="AlphaFoldDB" id="A0A3L7JKJ5"/>
<evidence type="ECO:0000313" key="2">
    <source>
        <dbReference type="EMBL" id="RLQ89022.1"/>
    </source>
</evidence>
<evidence type="ECO:0000256" key="1">
    <source>
        <dbReference type="SAM" id="Coils"/>
    </source>
</evidence>
<proteinExistence type="predicted"/>
<dbReference type="RefSeq" id="WP_121645989.1">
    <property type="nucleotide sequence ID" value="NZ_RCWN01000001.1"/>
</dbReference>
<evidence type="ECO:0000313" key="3">
    <source>
        <dbReference type="Proteomes" id="UP000281094"/>
    </source>
</evidence>
<keyword evidence="3" id="KW-1185">Reference proteome</keyword>
<sequence length="175" mass="18713">MHIVLLIVGVLMGAAFWWYRIKMLGGAAREAVDTVGRARGYMRRRKSRIAAGMSPVSAVDDPVTLASIVMAAIATDEGPVGPSGQAAHENAVAAIAEAGAGDEAVIYGRWAAEQIDDANVVIDQASRKLRDALNETEKHELVEMCRRVAEASEVTPGRLAILLKRLQQKLGLPVS</sequence>
<name>A0A3L7JKJ5_9HYPH</name>
<evidence type="ECO:0008006" key="4">
    <source>
        <dbReference type="Google" id="ProtNLM"/>
    </source>
</evidence>